<keyword evidence="1" id="KW-0175">Coiled coil</keyword>
<dbReference type="Proteomes" id="UP000043764">
    <property type="component" value="Unassembled WGS sequence"/>
</dbReference>
<sequence>MADKNTQPAAWTDADNGVAVWANQADLAEVLRDILGISYDVRLCQTRPVVHQGNTVFLCVLEAPAVALCQAICNGTELRSALEDIRADIAAALACWRTARDRVVLVDVAMLRQEPESFLKHFNIDADDETLNRLRGAIPSAPDAVCQSLSRDRLQFDADLAVLAGEFSAAVLPFAAADPDMALQLFLDGQHDAEERTLLRAQQHSMYEQMDALYRGKLQLEAQLEQVHMERQKLADKQPLLAKALRDCEENLKQEKENRATAEHLAEIWEQENHGLRAEVHKLYNSRSFRLMAPLRFARRILRGNR</sequence>
<gene>
    <name evidence="2" type="ORF">NIT7321_01745</name>
</gene>
<feature type="coiled-coil region" evidence="1">
    <location>
        <begin position="217"/>
        <end position="272"/>
    </location>
</feature>
<dbReference type="RefSeq" id="WP_050673235.1">
    <property type="nucleotide sequence ID" value="NZ_CVRL01000018.1"/>
</dbReference>
<evidence type="ECO:0000313" key="3">
    <source>
        <dbReference type="Proteomes" id="UP000043764"/>
    </source>
</evidence>
<name>A0A0H5D0Y7_9RHOB</name>
<reference evidence="3" key="1">
    <citation type="submission" date="2015-05" db="EMBL/GenBank/DDBJ databases">
        <authorList>
            <person name="Rodrigo-Torres Lidia"/>
            <person name="Arahal R.David."/>
        </authorList>
    </citation>
    <scope>NUCLEOTIDE SEQUENCE [LARGE SCALE GENOMIC DNA]</scope>
    <source>
        <strain evidence="3">CECT 7321</strain>
    </source>
</reference>
<evidence type="ECO:0000256" key="1">
    <source>
        <dbReference type="SAM" id="Coils"/>
    </source>
</evidence>
<dbReference type="AlphaFoldDB" id="A0A0H5D0Y7"/>
<proteinExistence type="predicted"/>
<dbReference type="EMBL" id="CVRL01000018">
    <property type="protein sequence ID" value="CRL10897.1"/>
    <property type="molecule type" value="Genomic_DNA"/>
</dbReference>
<accession>A0A0H5D0Y7</accession>
<organism evidence="2 3">
    <name type="scientific">Phaeobacter italicus</name>
    <dbReference type="NCBI Taxonomy" id="481446"/>
    <lineage>
        <taxon>Bacteria</taxon>
        <taxon>Pseudomonadati</taxon>
        <taxon>Pseudomonadota</taxon>
        <taxon>Alphaproteobacteria</taxon>
        <taxon>Rhodobacterales</taxon>
        <taxon>Roseobacteraceae</taxon>
        <taxon>Phaeobacter</taxon>
    </lineage>
</organism>
<keyword evidence="3" id="KW-1185">Reference proteome</keyword>
<protein>
    <submittedName>
        <fullName evidence="2">Uncharacterized protein</fullName>
    </submittedName>
</protein>
<evidence type="ECO:0000313" key="2">
    <source>
        <dbReference type="EMBL" id="CRL10897.1"/>
    </source>
</evidence>